<evidence type="ECO:0000313" key="3">
    <source>
        <dbReference type="EMBL" id="OJJ48661.1"/>
    </source>
</evidence>
<sequence length="178" mass="20443">MPRSLQKVQKHIAKKRGVVEALHENSRDAKLLRRAGARDDRLSRIASVMSRARRSYVDRVNYFLEALGETPALVSEDGMKELVVRYIARDAEEIEQLQKERRKGRPPSKREEALSQRTEAENKEYKTGFWMPDLSNQDNIRNLSLWNGDWSSLVTVKFVRLVKDGSMQASSFPPNGLS</sequence>
<name>A0A1L9SNH6_9EURO</name>
<comment type="similarity">
    <text evidence="1">Belongs to the TMA16 family.</text>
</comment>
<protein>
    <recommendedName>
        <fullName evidence="5">Translation machinery-associated protein 16</fullName>
    </recommendedName>
</protein>
<dbReference type="Gene3D" id="1.20.1440.170">
    <property type="entry name" value="Translation machinery-associated protein 16-like"/>
    <property type="match status" value="1"/>
</dbReference>
<dbReference type="GO" id="GO:0005634">
    <property type="term" value="C:nucleus"/>
    <property type="evidence" value="ECO:0007669"/>
    <property type="project" value="TreeGrafter"/>
</dbReference>
<evidence type="ECO:0008006" key="5">
    <source>
        <dbReference type="Google" id="ProtNLM"/>
    </source>
</evidence>
<dbReference type="VEuPathDB" id="FungiDB:ASPZODRAFT_63042"/>
<dbReference type="OrthoDB" id="270284at2759"/>
<dbReference type="PANTHER" id="PTHR13349:SF2">
    <property type="entry name" value="TRANSLATION MACHINERY-ASSOCIATED PROTEIN 16"/>
    <property type="match status" value="1"/>
</dbReference>
<dbReference type="GeneID" id="34615586"/>
<organism evidence="3 4">
    <name type="scientific">Penicilliopsis zonata CBS 506.65</name>
    <dbReference type="NCBI Taxonomy" id="1073090"/>
    <lineage>
        <taxon>Eukaryota</taxon>
        <taxon>Fungi</taxon>
        <taxon>Dikarya</taxon>
        <taxon>Ascomycota</taxon>
        <taxon>Pezizomycotina</taxon>
        <taxon>Eurotiomycetes</taxon>
        <taxon>Eurotiomycetidae</taxon>
        <taxon>Eurotiales</taxon>
        <taxon>Aspergillaceae</taxon>
        <taxon>Penicilliopsis</taxon>
    </lineage>
</organism>
<dbReference type="RefSeq" id="XP_022583171.1">
    <property type="nucleotide sequence ID" value="XM_022729122.1"/>
</dbReference>
<reference evidence="4" key="1">
    <citation type="journal article" date="2017" name="Genome Biol.">
        <title>Comparative genomics reveals high biological diversity and specific adaptations in the industrially and medically important fungal genus Aspergillus.</title>
        <authorList>
            <person name="de Vries R.P."/>
            <person name="Riley R."/>
            <person name="Wiebenga A."/>
            <person name="Aguilar-Osorio G."/>
            <person name="Amillis S."/>
            <person name="Uchima C.A."/>
            <person name="Anderluh G."/>
            <person name="Asadollahi M."/>
            <person name="Askin M."/>
            <person name="Barry K."/>
            <person name="Battaglia E."/>
            <person name="Bayram O."/>
            <person name="Benocci T."/>
            <person name="Braus-Stromeyer S.A."/>
            <person name="Caldana C."/>
            <person name="Canovas D."/>
            <person name="Cerqueira G.C."/>
            <person name="Chen F."/>
            <person name="Chen W."/>
            <person name="Choi C."/>
            <person name="Clum A."/>
            <person name="Dos Santos R.A."/>
            <person name="Damasio A.R."/>
            <person name="Diallinas G."/>
            <person name="Emri T."/>
            <person name="Fekete E."/>
            <person name="Flipphi M."/>
            <person name="Freyberg S."/>
            <person name="Gallo A."/>
            <person name="Gournas C."/>
            <person name="Habgood R."/>
            <person name="Hainaut M."/>
            <person name="Harispe M.L."/>
            <person name="Henrissat B."/>
            <person name="Hilden K.S."/>
            <person name="Hope R."/>
            <person name="Hossain A."/>
            <person name="Karabika E."/>
            <person name="Karaffa L."/>
            <person name="Karanyi Z."/>
            <person name="Krasevec N."/>
            <person name="Kuo A."/>
            <person name="Kusch H."/>
            <person name="LaButti K."/>
            <person name="Lagendijk E.L."/>
            <person name="Lapidus A."/>
            <person name="Levasseur A."/>
            <person name="Lindquist E."/>
            <person name="Lipzen A."/>
            <person name="Logrieco A.F."/>
            <person name="MacCabe A."/>
            <person name="Maekelae M.R."/>
            <person name="Malavazi I."/>
            <person name="Melin P."/>
            <person name="Meyer V."/>
            <person name="Mielnichuk N."/>
            <person name="Miskei M."/>
            <person name="Molnar A.P."/>
            <person name="Mule G."/>
            <person name="Ngan C.Y."/>
            <person name="Orejas M."/>
            <person name="Orosz E."/>
            <person name="Ouedraogo J.P."/>
            <person name="Overkamp K.M."/>
            <person name="Park H.-S."/>
            <person name="Perrone G."/>
            <person name="Piumi F."/>
            <person name="Punt P.J."/>
            <person name="Ram A.F."/>
            <person name="Ramon A."/>
            <person name="Rauscher S."/>
            <person name="Record E."/>
            <person name="Riano-Pachon D.M."/>
            <person name="Robert V."/>
            <person name="Roehrig J."/>
            <person name="Ruller R."/>
            <person name="Salamov A."/>
            <person name="Salih N.S."/>
            <person name="Samson R.A."/>
            <person name="Sandor E."/>
            <person name="Sanguinetti M."/>
            <person name="Schuetze T."/>
            <person name="Sepcic K."/>
            <person name="Shelest E."/>
            <person name="Sherlock G."/>
            <person name="Sophianopoulou V."/>
            <person name="Squina F.M."/>
            <person name="Sun H."/>
            <person name="Susca A."/>
            <person name="Todd R.B."/>
            <person name="Tsang A."/>
            <person name="Unkles S.E."/>
            <person name="van de Wiele N."/>
            <person name="van Rossen-Uffink D."/>
            <person name="Oliveira J.V."/>
            <person name="Vesth T.C."/>
            <person name="Visser J."/>
            <person name="Yu J.-H."/>
            <person name="Zhou M."/>
            <person name="Andersen M.R."/>
            <person name="Archer D.B."/>
            <person name="Baker S.E."/>
            <person name="Benoit I."/>
            <person name="Brakhage A.A."/>
            <person name="Braus G.H."/>
            <person name="Fischer R."/>
            <person name="Frisvad J.C."/>
            <person name="Goldman G.H."/>
            <person name="Houbraken J."/>
            <person name="Oakley B."/>
            <person name="Pocsi I."/>
            <person name="Scazzocchio C."/>
            <person name="Seiboth B."/>
            <person name="vanKuyk P.A."/>
            <person name="Wortman J."/>
            <person name="Dyer P.S."/>
            <person name="Grigoriev I.V."/>
        </authorList>
    </citation>
    <scope>NUCLEOTIDE SEQUENCE [LARGE SCALE GENOMIC DNA]</scope>
    <source>
        <strain evidence="4">CBS 506.65</strain>
    </source>
</reference>
<keyword evidence="4" id="KW-1185">Reference proteome</keyword>
<evidence type="ECO:0000256" key="1">
    <source>
        <dbReference type="ARBA" id="ARBA00034127"/>
    </source>
</evidence>
<dbReference type="EMBL" id="KV878339">
    <property type="protein sequence ID" value="OJJ48661.1"/>
    <property type="molecule type" value="Genomic_DNA"/>
</dbReference>
<dbReference type="PANTHER" id="PTHR13349">
    <property type="entry name" value="TRANSLATION MACHINERY-ASSOCIATED PROTEIN 16"/>
    <property type="match status" value="1"/>
</dbReference>
<dbReference type="InterPro" id="IPR038356">
    <property type="entry name" value="Tma16_sf"/>
</dbReference>
<proteinExistence type="inferred from homology"/>
<dbReference type="STRING" id="1073090.A0A1L9SNH6"/>
<feature type="region of interest" description="Disordered" evidence="2">
    <location>
        <begin position="97"/>
        <end position="120"/>
    </location>
</feature>
<dbReference type="Pfam" id="PF11176">
    <property type="entry name" value="Tma16"/>
    <property type="match status" value="1"/>
</dbReference>
<dbReference type="Proteomes" id="UP000184188">
    <property type="component" value="Unassembled WGS sequence"/>
</dbReference>
<accession>A0A1L9SNH6</accession>
<evidence type="ECO:0000256" key="2">
    <source>
        <dbReference type="SAM" id="MobiDB-lite"/>
    </source>
</evidence>
<gene>
    <name evidence="3" type="ORF">ASPZODRAFT_63042</name>
</gene>
<dbReference type="InterPro" id="IPR021346">
    <property type="entry name" value="Tma16"/>
</dbReference>
<feature type="compositionally biased region" description="Basic and acidic residues" evidence="2">
    <location>
        <begin position="108"/>
        <end position="120"/>
    </location>
</feature>
<dbReference type="AlphaFoldDB" id="A0A1L9SNH6"/>
<evidence type="ECO:0000313" key="4">
    <source>
        <dbReference type="Proteomes" id="UP000184188"/>
    </source>
</evidence>